<dbReference type="RefSeq" id="WP_078709989.1">
    <property type="nucleotide sequence ID" value="NZ_FUXL01000017.1"/>
</dbReference>
<dbReference type="EMBL" id="FUXL01000017">
    <property type="protein sequence ID" value="SKA34628.1"/>
    <property type="molecule type" value="Genomic_DNA"/>
</dbReference>
<dbReference type="AlphaFoldDB" id="A0A1T4T391"/>
<evidence type="ECO:0000313" key="1">
    <source>
        <dbReference type="EMBL" id="SKA34628.1"/>
    </source>
</evidence>
<reference evidence="2" key="1">
    <citation type="submission" date="2017-02" db="EMBL/GenBank/DDBJ databases">
        <authorList>
            <person name="Varghese N."/>
            <person name="Submissions S."/>
        </authorList>
    </citation>
    <scope>NUCLEOTIDE SEQUENCE [LARGE SCALE GENOMIC DNA]</scope>
    <source>
        <strain evidence="2">USBA 369</strain>
    </source>
</reference>
<keyword evidence="2" id="KW-1185">Reference proteome</keyword>
<name>A0A1T4T391_9HYPH</name>
<dbReference type="OrthoDB" id="339159at2"/>
<dbReference type="Pfam" id="PF07224">
    <property type="entry name" value="Chlorophyllase"/>
    <property type="match status" value="1"/>
</dbReference>
<dbReference type="PANTHER" id="PTHR33428">
    <property type="entry name" value="CHLOROPHYLLASE-2, CHLOROPLASTIC"/>
    <property type="match status" value="1"/>
</dbReference>
<proteinExistence type="predicted"/>
<dbReference type="PANTHER" id="PTHR33428:SF14">
    <property type="entry name" value="CARBOXYLESTERASE TYPE B DOMAIN-CONTAINING PROTEIN"/>
    <property type="match status" value="1"/>
</dbReference>
<gene>
    <name evidence="1" type="ORF">SAMN05428963_11784</name>
</gene>
<dbReference type="InterPro" id="IPR017395">
    <property type="entry name" value="Chlorophyllase-like"/>
</dbReference>
<evidence type="ECO:0000313" key="2">
    <source>
        <dbReference type="Proteomes" id="UP000190135"/>
    </source>
</evidence>
<dbReference type="Gene3D" id="3.40.50.1820">
    <property type="entry name" value="alpha/beta hydrolase"/>
    <property type="match status" value="1"/>
</dbReference>
<dbReference type="SUPFAM" id="SSF53474">
    <property type="entry name" value="alpha/beta-Hydrolases"/>
    <property type="match status" value="1"/>
</dbReference>
<dbReference type="STRING" id="1365950.SAMN05428963_11784"/>
<sequence length="313" mass="33699">MLEKPTFREANMDAAVPVVSVRSLRLPSPGRGEDLQLRLSAPVTGVDLPLVLFSHGFGSSMDGYAPLVDYWAAHGFVIVQPTYLDSRRLGLAPDDARRPSLWRTRVQDAKRILDNLDRIEQSVPGLAGRVDRTNIAAAGHSFGGQTTSMLLGARMVTDGADEDMSDRRVKAGILLASGGKGGDALSEIGRTMTPYLNTSFDHMVTPALIVAGDADHSPLTERGPDWFYEPYFLAPGRKALLVAFGGEHMLGGISGYEVTETTDENPDRVALIQQVTLAYLRQQLLGDETAWSSASATLANAIAPHGRLQTKSG</sequence>
<accession>A0A1T4T391</accession>
<organism evidence="1 2">
    <name type="scientific">Consotaella salsifontis</name>
    <dbReference type="NCBI Taxonomy" id="1365950"/>
    <lineage>
        <taxon>Bacteria</taxon>
        <taxon>Pseudomonadati</taxon>
        <taxon>Pseudomonadota</taxon>
        <taxon>Alphaproteobacteria</taxon>
        <taxon>Hyphomicrobiales</taxon>
        <taxon>Aurantimonadaceae</taxon>
        <taxon>Consotaella</taxon>
    </lineage>
</organism>
<dbReference type="InterPro" id="IPR029058">
    <property type="entry name" value="AB_hydrolase_fold"/>
</dbReference>
<protein>
    <submittedName>
        <fullName evidence="1">Chlorophyllase enzyme</fullName>
    </submittedName>
</protein>
<dbReference type="Proteomes" id="UP000190135">
    <property type="component" value="Unassembled WGS sequence"/>
</dbReference>